<protein>
    <recommendedName>
        <fullName evidence="1">DALR anticodon binding domain-containing protein</fullName>
    </recommendedName>
</protein>
<gene>
    <name evidence="2" type="ORF">MCOR_36878</name>
</gene>
<dbReference type="Proteomes" id="UP000507470">
    <property type="component" value="Unassembled WGS sequence"/>
</dbReference>
<dbReference type="GO" id="GO:0000049">
    <property type="term" value="F:tRNA binding"/>
    <property type="evidence" value="ECO:0007669"/>
    <property type="project" value="TreeGrafter"/>
</dbReference>
<sequence length="611" mass="70367">MDCFTWTQQSIKTIEKLVESCMQRHNICLQRLVLCKRNRDLRDGDISMPTGLVKAVSVEEKQAIKDELFQILSEQKWKVSKVTSPSYCFLAFHYHRETLYRNVLSAVLNSDFLSRRSESDDKRQVLLNVGLQINEKQTIDDLRCAILLQHVSHLLYCSGYQVSFIPQLVSGDRKIIFENVGLETEKVFTDKPSTERRFSEVLKKYRFQNNRYLIHKEIVKNSKSPETKSESKSLTGQIDSEIVPCDSLSDQSETKSSYTAICRCLGWNEEKRVLSDGPENDDISVDFDLCIKELNLGLGKGRYEKSLKVMTPSVSGKDDTCTDIMGEVINLQEHTTQTNGSVIVVHLNSERRFYHQQKVDLLWRALFGEQNISQIHINFGLVSSRQGSNHNKALTAEEFTQTRFQQMKDASVMKYGDKVKGPKWENTIFRLTMASLKFEFLMSSHKNVLKLDLSQGHEFGGGIDNRAGAFVMYNCARLATLFKHFEENVSKGIYPPLPEIKSLDFSTLREEDEWELLYNYIFIYGELIAETTEQFIPEDSIISKIHCHKVCNFLVNLSRHLSSYYSRTHVLGENREHLLPTMYARLYLLKVTHQIMCHALSLLGITPLNQL</sequence>
<feature type="domain" description="DALR anticodon binding" evidence="1">
    <location>
        <begin position="471"/>
        <end position="611"/>
    </location>
</feature>
<dbReference type="EMBL" id="CACVKT020006656">
    <property type="protein sequence ID" value="CAC5402959.1"/>
    <property type="molecule type" value="Genomic_DNA"/>
</dbReference>
<dbReference type="InterPro" id="IPR008909">
    <property type="entry name" value="DALR_anticod-bd"/>
</dbReference>
<dbReference type="GO" id="GO:0004814">
    <property type="term" value="F:arginine-tRNA ligase activity"/>
    <property type="evidence" value="ECO:0007669"/>
    <property type="project" value="InterPro"/>
</dbReference>
<keyword evidence="3" id="KW-1185">Reference proteome</keyword>
<dbReference type="InterPro" id="IPR009080">
    <property type="entry name" value="tRNAsynth_Ia_anticodon-bd"/>
</dbReference>
<dbReference type="Pfam" id="PF05746">
    <property type="entry name" value="DALR_1"/>
    <property type="match status" value="1"/>
</dbReference>
<dbReference type="InterPro" id="IPR037380">
    <property type="entry name" value="DALRD3"/>
</dbReference>
<proteinExistence type="predicted"/>
<dbReference type="OrthoDB" id="9990834at2759"/>
<dbReference type="GO" id="GO:0006420">
    <property type="term" value="P:arginyl-tRNA aminoacylation"/>
    <property type="evidence" value="ECO:0007669"/>
    <property type="project" value="InterPro"/>
</dbReference>
<dbReference type="Gene3D" id="1.10.730.10">
    <property type="entry name" value="Isoleucyl-tRNA Synthetase, Domain 1"/>
    <property type="match status" value="1"/>
</dbReference>
<name>A0A6J8D4X1_MYTCO</name>
<evidence type="ECO:0000313" key="3">
    <source>
        <dbReference type="Proteomes" id="UP000507470"/>
    </source>
</evidence>
<organism evidence="2 3">
    <name type="scientific">Mytilus coruscus</name>
    <name type="common">Sea mussel</name>
    <dbReference type="NCBI Taxonomy" id="42192"/>
    <lineage>
        <taxon>Eukaryota</taxon>
        <taxon>Metazoa</taxon>
        <taxon>Spiralia</taxon>
        <taxon>Lophotrochozoa</taxon>
        <taxon>Mollusca</taxon>
        <taxon>Bivalvia</taxon>
        <taxon>Autobranchia</taxon>
        <taxon>Pteriomorphia</taxon>
        <taxon>Mytilida</taxon>
        <taxon>Mytiloidea</taxon>
        <taxon>Mytilidae</taxon>
        <taxon>Mytilinae</taxon>
        <taxon>Mytilus</taxon>
    </lineage>
</organism>
<dbReference type="SMART" id="SM00836">
    <property type="entry name" value="DALR_1"/>
    <property type="match status" value="1"/>
</dbReference>
<accession>A0A6J8D4X1</accession>
<dbReference type="SUPFAM" id="SSF47323">
    <property type="entry name" value="Anticodon-binding domain of a subclass of class I aminoacyl-tRNA synthetases"/>
    <property type="match status" value="1"/>
</dbReference>
<dbReference type="PANTHER" id="PTHR16043:SF1">
    <property type="entry name" value="DALR ANTICODON-BINDING DOMAIN-CONTAINING PROTEIN 3"/>
    <property type="match status" value="1"/>
</dbReference>
<dbReference type="PANTHER" id="PTHR16043">
    <property type="entry name" value="DALRD3 PROTEIN"/>
    <property type="match status" value="1"/>
</dbReference>
<evidence type="ECO:0000313" key="2">
    <source>
        <dbReference type="EMBL" id="CAC5402959.1"/>
    </source>
</evidence>
<dbReference type="GO" id="GO:0005524">
    <property type="term" value="F:ATP binding"/>
    <property type="evidence" value="ECO:0007669"/>
    <property type="project" value="InterPro"/>
</dbReference>
<evidence type="ECO:0000259" key="1">
    <source>
        <dbReference type="SMART" id="SM00836"/>
    </source>
</evidence>
<reference evidence="2 3" key="1">
    <citation type="submission" date="2020-06" db="EMBL/GenBank/DDBJ databases">
        <authorList>
            <person name="Li R."/>
            <person name="Bekaert M."/>
        </authorList>
    </citation>
    <scope>NUCLEOTIDE SEQUENCE [LARGE SCALE GENOMIC DNA]</scope>
    <source>
        <strain evidence="3">wild</strain>
    </source>
</reference>
<dbReference type="AlphaFoldDB" id="A0A6J8D4X1"/>
<dbReference type="GO" id="GO:0106217">
    <property type="term" value="P:tRNA C3-cytosine methylation"/>
    <property type="evidence" value="ECO:0007669"/>
    <property type="project" value="TreeGrafter"/>
</dbReference>